<dbReference type="RefSeq" id="WP_380855584.1">
    <property type="nucleotide sequence ID" value="NZ_JBHRXV010000001.1"/>
</dbReference>
<dbReference type="InterPro" id="IPR000595">
    <property type="entry name" value="cNMP-bd_dom"/>
</dbReference>
<sequence length="215" mass="22270">MDKVPILLAAALGCSGEVAARAAAIAVPRSLARGHAYARQGEVCGCCWIIVEGAASLRAYGEDGQLVQLASYGPGELIGAFPQPRALPATLTAESRSEVIEMNTRRLAQLAADLPGLGLGLAALLSAQQDALLDRMANRMILSAVGRVYAELLALADDSGLIAPAPVLSAVALKVNTTRETASRAVAAAERRGLILRGPEGLRIASRARLEALLV</sequence>
<protein>
    <submittedName>
        <fullName evidence="2">Crp/Fnr family transcriptional regulator</fullName>
    </submittedName>
</protein>
<reference evidence="3" key="1">
    <citation type="journal article" date="2019" name="Int. J. Syst. Evol. Microbiol.">
        <title>The Global Catalogue of Microorganisms (GCM) 10K type strain sequencing project: providing services to taxonomists for standard genome sequencing and annotation.</title>
        <authorList>
            <consortium name="The Broad Institute Genomics Platform"/>
            <consortium name="The Broad Institute Genome Sequencing Center for Infectious Disease"/>
            <person name="Wu L."/>
            <person name="Ma J."/>
        </authorList>
    </citation>
    <scope>NUCLEOTIDE SEQUENCE [LARGE SCALE GENOMIC DNA]</scope>
    <source>
        <strain evidence="3">KCTC 42644</strain>
    </source>
</reference>
<evidence type="ECO:0000313" key="3">
    <source>
        <dbReference type="Proteomes" id="UP001595615"/>
    </source>
</evidence>
<dbReference type="SUPFAM" id="SSF51206">
    <property type="entry name" value="cAMP-binding domain-like"/>
    <property type="match status" value="1"/>
</dbReference>
<comment type="caution">
    <text evidence="2">The sequence shown here is derived from an EMBL/GenBank/DDBJ whole genome shotgun (WGS) entry which is preliminary data.</text>
</comment>
<dbReference type="EMBL" id="JBHRXV010000001">
    <property type="protein sequence ID" value="MFC3711178.1"/>
    <property type="molecule type" value="Genomic_DNA"/>
</dbReference>
<feature type="domain" description="Cyclic nucleotide-binding" evidence="1">
    <location>
        <begin position="29"/>
        <end position="112"/>
    </location>
</feature>
<proteinExistence type="predicted"/>
<evidence type="ECO:0000259" key="1">
    <source>
        <dbReference type="Pfam" id="PF00027"/>
    </source>
</evidence>
<dbReference type="CDD" id="cd00038">
    <property type="entry name" value="CAP_ED"/>
    <property type="match status" value="1"/>
</dbReference>
<name>A0ABV7X7L1_9SPHN</name>
<gene>
    <name evidence="2" type="ORF">ACFOMD_01255</name>
</gene>
<evidence type="ECO:0000313" key="2">
    <source>
        <dbReference type="EMBL" id="MFC3711178.1"/>
    </source>
</evidence>
<dbReference type="InterPro" id="IPR014710">
    <property type="entry name" value="RmlC-like_jellyroll"/>
</dbReference>
<accession>A0ABV7X7L1</accession>
<dbReference type="Proteomes" id="UP001595615">
    <property type="component" value="Unassembled WGS sequence"/>
</dbReference>
<dbReference type="InterPro" id="IPR018490">
    <property type="entry name" value="cNMP-bd_dom_sf"/>
</dbReference>
<dbReference type="Pfam" id="PF00027">
    <property type="entry name" value="cNMP_binding"/>
    <property type="match status" value="1"/>
</dbReference>
<organism evidence="2 3">
    <name type="scientific">Sphingoaurantiacus capsulatus</name>
    <dbReference type="NCBI Taxonomy" id="1771310"/>
    <lineage>
        <taxon>Bacteria</taxon>
        <taxon>Pseudomonadati</taxon>
        <taxon>Pseudomonadota</taxon>
        <taxon>Alphaproteobacteria</taxon>
        <taxon>Sphingomonadales</taxon>
        <taxon>Sphingosinicellaceae</taxon>
        <taxon>Sphingoaurantiacus</taxon>
    </lineage>
</organism>
<keyword evidence="3" id="KW-1185">Reference proteome</keyword>
<dbReference type="InterPro" id="IPR036390">
    <property type="entry name" value="WH_DNA-bd_sf"/>
</dbReference>
<dbReference type="Gene3D" id="2.60.120.10">
    <property type="entry name" value="Jelly Rolls"/>
    <property type="match status" value="1"/>
</dbReference>
<dbReference type="SUPFAM" id="SSF46785">
    <property type="entry name" value="Winged helix' DNA-binding domain"/>
    <property type="match status" value="1"/>
</dbReference>